<organism evidence="2 3">
    <name type="scientific">Macrococcus bovicus</name>
    <dbReference type="NCBI Taxonomy" id="69968"/>
    <lineage>
        <taxon>Bacteria</taxon>
        <taxon>Bacillati</taxon>
        <taxon>Bacillota</taxon>
        <taxon>Bacilli</taxon>
        <taxon>Bacillales</taxon>
        <taxon>Staphylococcaceae</taxon>
        <taxon>Macrococcus</taxon>
    </lineage>
</organism>
<evidence type="ECO:0000313" key="3">
    <source>
        <dbReference type="Proteomes" id="UP000294843"/>
    </source>
</evidence>
<keyword evidence="1" id="KW-0175">Coiled coil</keyword>
<reference evidence="2 3" key="1">
    <citation type="submission" date="2019-01" db="EMBL/GenBank/DDBJ databases">
        <title>Draft genome sequences of the type strains of six Macrococcus species.</title>
        <authorList>
            <person name="Mazhar S."/>
            <person name="Altermann E."/>
            <person name="Hill C."/>
            <person name="Mcauliffe O."/>
        </authorList>
    </citation>
    <scope>NUCLEOTIDE SEQUENCE [LARGE SCALE GENOMIC DNA]</scope>
    <source>
        <strain evidence="2 3">ATCC 51825</strain>
    </source>
</reference>
<sequence>MNLEKELLSYWDKQGVDLIYKYKHQIHWYRSHREGRVNIKLFNDLTQTMFKEITDIASVDGYVEDGYAVSVKELLERLGHQRQRADELEKENDILKHNIRVELDSSRNMFSRMCKEKQRADEAEKRADAAEGKWEELKALLDEEISYNATSLRALFAQQWLVEMQNLERGEE</sequence>
<keyword evidence="3" id="KW-1185">Reference proteome</keyword>
<evidence type="ECO:0000313" key="2">
    <source>
        <dbReference type="EMBL" id="TDM12673.1"/>
    </source>
</evidence>
<comment type="caution">
    <text evidence="2">The sequence shown here is derived from an EMBL/GenBank/DDBJ whole genome shotgun (WGS) entry which is preliminary data.</text>
</comment>
<protein>
    <submittedName>
        <fullName evidence="2">Uncharacterized protein</fullName>
    </submittedName>
</protein>
<feature type="coiled-coil region" evidence="1">
    <location>
        <begin position="71"/>
        <end position="140"/>
    </location>
</feature>
<dbReference type="OrthoDB" id="2661547at2"/>
<name>A0A4R6BW65_9STAP</name>
<evidence type="ECO:0000256" key="1">
    <source>
        <dbReference type="SAM" id="Coils"/>
    </source>
</evidence>
<accession>A0A4R6BW65</accession>
<proteinExistence type="predicted"/>
<dbReference type="EMBL" id="SCWF01000015">
    <property type="protein sequence ID" value="TDM12673.1"/>
    <property type="molecule type" value="Genomic_DNA"/>
</dbReference>
<dbReference type="AlphaFoldDB" id="A0A4R6BW65"/>
<gene>
    <name evidence="2" type="ORF">ERX55_10480</name>
</gene>
<dbReference type="Proteomes" id="UP000294843">
    <property type="component" value="Unassembled WGS sequence"/>
</dbReference>